<proteinExistence type="predicted"/>
<gene>
    <name evidence="1" type="ORF">CTOB1V02_LOCUS9473</name>
</gene>
<evidence type="ECO:0000313" key="1">
    <source>
        <dbReference type="EMBL" id="CAD7231626.1"/>
    </source>
</evidence>
<organism evidence="1">
    <name type="scientific">Cyprideis torosa</name>
    <dbReference type="NCBI Taxonomy" id="163714"/>
    <lineage>
        <taxon>Eukaryota</taxon>
        <taxon>Metazoa</taxon>
        <taxon>Ecdysozoa</taxon>
        <taxon>Arthropoda</taxon>
        <taxon>Crustacea</taxon>
        <taxon>Oligostraca</taxon>
        <taxon>Ostracoda</taxon>
        <taxon>Podocopa</taxon>
        <taxon>Podocopida</taxon>
        <taxon>Cytherocopina</taxon>
        <taxon>Cytheroidea</taxon>
        <taxon>Cytherideidae</taxon>
        <taxon>Cyprideis</taxon>
    </lineage>
</organism>
<dbReference type="EMBL" id="OB663707">
    <property type="protein sequence ID" value="CAD7231626.1"/>
    <property type="molecule type" value="Genomic_DNA"/>
</dbReference>
<dbReference type="OrthoDB" id="7697627at2759"/>
<protein>
    <submittedName>
        <fullName evidence="1">Uncharacterized protein</fullName>
    </submittedName>
</protein>
<name>A0A7R8ZNX8_9CRUS</name>
<dbReference type="AlphaFoldDB" id="A0A7R8ZNX8"/>
<reference evidence="1" key="1">
    <citation type="submission" date="2020-11" db="EMBL/GenBank/DDBJ databases">
        <authorList>
            <person name="Tran Van P."/>
        </authorList>
    </citation>
    <scope>NUCLEOTIDE SEQUENCE</scope>
</reference>
<accession>A0A7R8ZNX8</accession>
<sequence>MFPDSKVAEDLTLSDTKASYIVNFGLGPYVRHEEEDVPHVSPQFDESLNAVVQRVQFDCHVKYWNGDGIEIRYLGSAIMGRPRSTDFSDAVCDVAPQWLLKKLIHLSMDGPNAILWKHRSASHGKGARRQERAKNNEKYNEALSIEQQGPGLHRASISAPQLSAVRPLRKETVEVAKRRHEVEESQRRIHGDLNAAKTALTLAAGRGRGVAVTPPPGFGPRPGYEAVETFRIGRGTFRVESDLVRRM</sequence>